<keyword evidence="6" id="KW-1185">Reference proteome</keyword>
<dbReference type="PRINTS" id="PR00032">
    <property type="entry name" value="HTHARAC"/>
</dbReference>
<dbReference type="RefSeq" id="WP_186862372.1">
    <property type="nucleotide sequence ID" value="NZ_JACOGC010000002.1"/>
</dbReference>
<evidence type="ECO:0000313" key="5">
    <source>
        <dbReference type="EMBL" id="MBC3884786.1"/>
    </source>
</evidence>
<dbReference type="SMART" id="SM00342">
    <property type="entry name" value="HTH_ARAC"/>
    <property type="match status" value="1"/>
</dbReference>
<dbReference type="InterPro" id="IPR032687">
    <property type="entry name" value="AraC-type_N"/>
</dbReference>
<dbReference type="EMBL" id="JACOGC010000002">
    <property type="protein sequence ID" value="MBC3884786.1"/>
    <property type="molecule type" value="Genomic_DNA"/>
</dbReference>
<dbReference type="SUPFAM" id="SSF46689">
    <property type="entry name" value="Homeodomain-like"/>
    <property type="match status" value="1"/>
</dbReference>
<dbReference type="InterPro" id="IPR020449">
    <property type="entry name" value="Tscrpt_reg_AraC-type_HTH"/>
</dbReference>
<dbReference type="InterPro" id="IPR009057">
    <property type="entry name" value="Homeodomain-like_sf"/>
</dbReference>
<evidence type="ECO:0000256" key="3">
    <source>
        <dbReference type="ARBA" id="ARBA00023163"/>
    </source>
</evidence>
<evidence type="ECO:0000259" key="4">
    <source>
        <dbReference type="PROSITE" id="PS01124"/>
    </source>
</evidence>
<keyword evidence="3" id="KW-0804">Transcription</keyword>
<proteinExistence type="predicted"/>
<feature type="domain" description="HTH araC/xylS-type" evidence="4">
    <location>
        <begin position="247"/>
        <end position="345"/>
    </location>
</feature>
<dbReference type="PANTHER" id="PTHR47894:SF1">
    <property type="entry name" value="HTH-TYPE TRANSCRIPTIONAL REGULATOR VQSM"/>
    <property type="match status" value="1"/>
</dbReference>
<dbReference type="Pfam" id="PF12833">
    <property type="entry name" value="HTH_18"/>
    <property type="match status" value="1"/>
</dbReference>
<accession>A0ABR6YLL3</accession>
<evidence type="ECO:0000256" key="2">
    <source>
        <dbReference type="ARBA" id="ARBA00023125"/>
    </source>
</evidence>
<evidence type="ECO:0000313" key="6">
    <source>
        <dbReference type="Proteomes" id="UP000613113"/>
    </source>
</evidence>
<sequence length="348" mass="39179">MPLPSIPTAPARSEGRVAIAYVQPILELLRERSCDLAALAEMAGLPGNWLDTAPDSISTGTYLRLLDSGAALCNDPHFGLHAGERFRLGTYNVYGMILMCCKNFGQAFQQTMRYEGLAHDLGRSSLDIRGETARYQWHSHFPDASRHLAESVFAGIRVFGQWFAGTDLPPVPVYFTHPAPEDLSEHHRLFGELVYFDAPVNHASLPSDLLSWPVPNADASMYPVLQQHAELLLLQKQQAAQREDIVSQVRSVILRHLAQDQARLADIAVELNMSQRTLQRKLTQAGIPYQQLLDQTRQSLAENYLRQHHLSLAEIAFLLGYQEQSAFQHAFREWTGVTPRAFRSRLEK</sequence>
<dbReference type="InterPro" id="IPR018060">
    <property type="entry name" value="HTH_AraC"/>
</dbReference>
<dbReference type="Pfam" id="PF12625">
    <property type="entry name" value="Arabinose_bd"/>
    <property type="match status" value="1"/>
</dbReference>
<comment type="caution">
    <text evidence="5">The sequence shown here is derived from an EMBL/GenBank/DDBJ whole genome shotgun (WGS) entry which is preliminary data.</text>
</comment>
<evidence type="ECO:0000256" key="1">
    <source>
        <dbReference type="ARBA" id="ARBA00023015"/>
    </source>
</evidence>
<keyword evidence="2" id="KW-0238">DNA-binding</keyword>
<dbReference type="PANTHER" id="PTHR47894">
    <property type="entry name" value="HTH-TYPE TRANSCRIPTIONAL REGULATOR GADX"/>
    <property type="match status" value="1"/>
</dbReference>
<name>A0ABR6YLL3_9BURK</name>
<dbReference type="Gene3D" id="1.10.10.60">
    <property type="entry name" value="Homeodomain-like"/>
    <property type="match status" value="1"/>
</dbReference>
<gene>
    <name evidence="5" type="ORF">H8K27_06575</name>
</gene>
<keyword evidence="1" id="KW-0805">Transcription regulation</keyword>
<reference evidence="5 6" key="1">
    <citation type="submission" date="2020-08" db="EMBL/GenBank/DDBJ databases">
        <title>Novel species isolated from subtropical streams in China.</title>
        <authorList>
            <person name="Lu H."/>
        </authorList>
    </citation>
    <scope>NUCLEOTIDE SEQUENCE [LARGE SCALE GENOMIC DNA]</scope>
    <source>
        <strain evidence="5 6">FT31W</strain>
    </source>
</reference>
<dbReference type="PROSITE" id="PS01124">
    <property type="entry name" value="HTH_ARAC_FAMILY_2"/>
    <property type="match status" value="1"/>
</dbReference>
<organism evidence="5 6">
    <name type="scientific">Undibacterium griseum</name>
    <dbReference type="NCBI Taxonomy" id="2762295"/>
    <lineage>
        <taxon>Bacteria</taxon>
        <taxon>Pseudomonadati</taxon>
        <taxon>Pseudomonadota</taxon>
        <taxon>Betaproteobacteria</taxon>
        <taxon>Burkholderiales</taxon>
        <taxon>Oxalobacteraceae</taxon>
        <taxon>Undibacterium</taxon>
    </lineage>
</organism>
<protein>
    <submittedName>
        <fullName evidence="5">AraC family transcriptional regulator</fullName>
    </submittedName>
</protein>
<dbReference type="Proteomes" id="UP000613113">
    <property type="component" value="Unassembled WGS sequence"/>
</dbReference>